<dbReference type="PROSITE" id="PS00178">
    <property type="entry name" value="AA_TRNA_LIGASE_I"/>
    <property type="match status" value="1"/>
</dbReference>
<dbReference type="SUPFAM" id="SSF52374">
    <property type="entry name" value="Nucleotidylyl transferase"/>
    <property type="match status" value="1"/>
</dbReference>
<sequence length="308" mass="34068">MTFRTRFAPSPTGPLHLGHAYSALLAHDMAVAQNGEFLLRIEDIDQSRARPEWETQIYEDLAWLGLSWSPNVVRQSDRFAAYDEALDALWTQGLLYPCTCSRRDIANALSAPQEGYPTHGPDGVIYPGTCRLDARQISGPRPKGAVMRLNMDLATSRIGQDNAMSSYRFNDMNKAPQDVVFTSEDVTSNVGDIVLSRKDMGTSYHLSVVLDDAAQGITDVIRGADLFEATQIHVVLQRILSFPTPTYHHHKLIRDNTGKRLAKRDDARAISKFRSEGYTPEDIRKMVGLSGQDSGAISSVSVPSTTDV</sequence>
<dbReference type="PANTHER" id="PTHR43311:SF1">
    <property type="entry name" value="GLUTAMYL-Q TRNA(ASP) SYNTHETASE"/>
    <property type="match status" value="1"/>
</dbReference>
<dbReference type="PRINTS" id="PR00987">
    <property type="entry name" value="TRNASYNTHGLU"/>
</dbReference>
<name>A0A2R8BE02_9RHOB</name>
<dbReference type="EMBL" id="OMOR01000001">
    <property type="protein sequence ID" value="SPH21299.1"/>
    <property type="molecule type" value="Genomic_DNA"/>
</dbReference>
<evidence type="ECO:0000313" key="10">
    <source>
        <dbReference type="EMBL" id="SPH21299.1"/>
    </source>
</evidence>
<evidence type="ECO:0000256" key="5">
    <source>
        <dbReference type="ARBA" id="ARBA00022840"/>
    </source>
</evidence>
<feature type="domain" description="Glutamyl/glutaminyl-tRNA synthetase class Ib catalytic" evidence="9">
    <location>
        <begin position="4"/>
        <end position="293"/>
    </location>
</feature>
<organism evidence="10 11">
    <name type="scientific">Ascidiaceihabitans donghaensis</name>
    <dbReference type="NCBI Taxonomy" id="1510460"/>
    <lineage>
        <taxon>Bacteria</taxon>
        <taxon>Pseudomonadati</taxon>
        <taxon>Pseudomonadota</taxon>
        <taxon>Alphaproteobacteria</taxon>
        <taxon>Rhodobacterales</taxon>
        <taxon>Paracoccaceae</taxon>
        <taxon>Ascidiaceihabitans</taxon>
    </lineage>
</organism>
<dbReference type="RefSeq" id="WP_108828392.1">
    <property type="nucleotide sequence ID" value="NZ_OMOR01000001.1"/>
</dbReference>
<keyword evidence="6 7" id="KW-0030">Aminoacyl-tRNA synthetase</keyword>
<dbReference type="InterPro" id="IPR001412">
    <property type="entry name" value="aa-tRNA-synth_I_CS"/>
</dbReference>
<dbReference type="InterPro" id="IPR049940">
    <property type="entry name" value="GluQ/Sye"/>
</dbReference>
<dbReference type="EC" id="6.1.1.17" evidence="10"/>
<keyword evidence="2" id="KW-0479">Metal-binding</keyword>
<dbReference type="GO" id="GO:0005524">
    <property type="term" value="F:ATP binding"/>
    <property type="evidence" value="ECO:0007669"/>
    <property type="project" value="UniProtKB-KW"/>
</dbReference>
<accession>A0A2R8BE02</accession>
<evidence type="ECO:0000256" key="4">
    <source>
        <dbReference type="ARBA" id="ARBA00022833"/>
    </source>
</evidence>
<dbReference type="InterPro" id="IPR020058">
    <property type="entry name" value="Glu/Gln-tRNA-synth_Ib_cat-dom"/>
</dbReference>
<dbReference type="PANTHER" id="PTHR43311">
    <property type="entry name" value="GLUTAMATE--TRNA LIGASE"/>
    <property type="match status" value="1"/>
</dbReference>
<evidence type="ECO:0000256" key="3">
    <source>
        <dbReference type="ARBA" id="ARBA00022741"/>
    </source>
</evidence>
<evidence type="ECO:0000256" key="8">
    <source>
        <dbReference type="SAM" id="MobiDB-lite"/>
    </source>
</evidence>
<dbReference type="NCBIfam" id="NF004315">
    <property type="entry name" value="PRK05710.1-4"/>
    <property type="match status" value="1"/>
</dbReference>
<comment type="similarity">
    <text evidence="7">Belongs to the class-I aminoacyl-tRNA synthetase family.</text>
</comment>
<dbReference type="InterPro" id="IPR014729">
    <property type="entry name" value="Rossmann-like_a/b/a_fold"/>
</dbReference>
<evidence type="ECO:0000313" key="11">
    <source>
        <dbReference type="Proteomes" id="UP000244880"/>
    </source>
</evidence>
<dbReference type="GO" id="GO:0004818">
    <property type="term" value="F:glutamate-tRNA ligase activity"/>
    <property type="evidence" value="ECO:0007669"/>
    <property type="project" value="UniProtKB-EC"/>
</dbReference>
<dbReference type="Pfam" id="PF00749">
    <property type="entry name" value="tRNA-synt_1c"/>
    <property type="match status" value="1"/>
</dbReference>
<dbReference type="InterPro" id="IPR000924">
    <property type="entry name" value="Glu/Gln-tRNA-synth"/>
</dbReference>
<protein>
    <submittedName>
        <fullName evidence="10">Glutamate--tRNA ligase</fullName>
        <ecNumber evidence="10">6.1.1.17</ecNumber>
    </submittedName>
</protein>
<keyword evidence="11" id="KW-1185">Reference proteome</keyword>
<dbReference type="GO" id="GO:0006424">
    <property type="term" value="P:glutamyl-tRNA aminoacylation"/>
    <property type="evidence" value="ECO:0007669"/>
    <property type="project" value="TreeGrafter"/>
</dbReference>
<proteinExistence type="inferred from homology"/>
<evidence type="ECO:0000256" key="7">
    <source>
        <dbReference type="RuleBase" id="RU363037"/>
    </source>
</evidence>
<evidence type="ECO:0000259" key="9">
    <source>
        <dbReference type="Pfam" id="PF00749"/>
    </source>
</evidence>
<evidence type="ECO:0000256" key="6">
    <source>
        <dbReference type="ARBA" id="ARBA00023146"/>
    </source>
</evidence>
<dbReference type="Gene3D" id="3.40.50.620">
    <property type="entry name" value="HUPs"/>
    <property type="match status" value="1"/>
</dbReference>
<feature type="compositionally biased region" description="Polar residues" evidence="8">
    <location>
        <begin position="291"/>
        <end position="308"/>
    </location>
</feature>
<feature type="region of interest" description="Disordered" evidence="8">
    <location>
        <begin position="289"/>
        <end position="308"/>
    </location>
</feature>
<evidence type="ECO:0000256" key="2">
    <source>
        <dbReference type="ARBA" id="ARBA00022723"/>
    </source>
</evidence>
<keyword evidence="7" id="KW-0648">Protein biosynthesis</keyword>
<gene>
    <name evidence="10" type="primary">gltX_1</name>
    <name evidence="10" type="ORF">ASD8599_02051</name>
</gene>
<dbReference type="AlphaFoldDB" id="A0A2R8BE02"/>
<dbReference type="Proteomes" id="UP000244880">
    <property type="component" value="Unassembled WGS sequence"/>
</dbReference>
<keyword evidence="5 7" id="KW-0067">ATP-binding</keyword>
<keyword evidence="3 7" id="KW-0547">Nucleotide-binding</keyword>
<dbReference type="GO" id="GO:0005829">
    <property type="term" value="C:cytosol"/>
    <property type="evidence" value="ECO:0007669"/>
    <property type="project" value="TreeGrafter"/>
</dbReference>
<evidence type="ECO:0000256" key="1">
    <source>
        <dbReference type="ARBA" id="ARBA00022598"/>
    </source>
</evidence>
<keyword evidence="4" id="KW-0862">Zinc</keyword>
<keyword evidence="1 7" id="KW-0436">Ligase</keyword>
<reference evidence="10 11" key="1">
    <citation type="submission" date="2018-03" db="EMBL/GenBank/DDBJ databases">
        <authorList>
            <person name="Keele B.F."/>
        </authorList>
    </citation>
    <scope>NUCLEOTIDE SEQUENCE [LARGE SCALE GENOMIC DNA]</scope>
    <source>
        <strain evidence="10 11">CECT 8599</strain>
    </source>
</reference>
<dbReference type="OrthoDB" id="9807503at2"/>